<dbReference type="RefSeq" id="WP_154780901.1">
    <property type="nucleotide sequence ID" value="NZ_WMBC01000015.1"/>
</dbReference>
<dbReference type="Gene3D" id="3.20.20.100">
    <property type="entry name" value="NADP-dependent oxidoreductase domain"/>
    <property type="match status" value="1"/>
</dbReference>
<dbReference type="Pfam" id="PF00248">
    <property type="entry name" value="Aldo_ket_red"/>
    <property type="match status" value="1"/>
</dbReference>
<comment type="caution">
    <text evidence="2">The sequence shown here is derived from an EMBL/GenBank/DDBJ whole genome shotgun (WGS) entry which is preliminary data.</text>
</comment>
<dbReference type="SUPFAM" id="SSF51430">
    <property type="entry name" value="NAD(P)-linked oxidoreductase"/>
    <property type="match status" value="1"/>
</dbReference>
<evidence type="ECO:0000313" key="2">
    <source>
        <dbReference type="EMBL" id="MTD62471.1"/>
    </source>
</evidence>
<reference evidence="2 3" key="1">
    <citation type="submission" date="2019-11" db="EMBL/GenBank/DDBJ databases">
        <title>Draft genome sequence of Blautia luti DSM 14534T, isolated from human stool.</title>
        <authorList>
            <person name="Ortiz R."/>
            <person name="Melis-Arcos F."/>
            <person name="Covarrubias P."/>
            <person name="Cardenas J.P."/>
            <person name="Perez-Donoso J."/>
            <person name="Almonacid D."/>
        </authorList>
    </citation>
    <scope>NUCLEOTIDE SEQUENCE [LARGE SCALE GENOMIC DNA]</scope>
    <source>
        <strain evidence="2 3">DSM 14534</strain>
    </source>
</reference>
<dbReference type="InterPro" id="IPR023210">
    <property type="entry name" value="NADP_OxRdtase_dom"/>
</dbReference>
<evidence type="ECO:0000313" key="3">
    <source>
        <dbReference type="Proteomes" id="UP000437824"/>
    </source>
</evidence>
<organism evidence="2 3">
    <name type="scientific">Blautia luti DSM 14534 = JCM 17040</name>
    <dbReference type="NCBI Taxonomy" id="649762"/>
    <lineage>
        <taxon>Bacteria</taxon>
        <taxon>Bacillati</taxon>
        <taxon>Bacillota</taxon>
        <taxon>Clostridia</taxon>
        <taxon>Lachnospirales</taxon>
        <taxon>Lachnospiraceae</taxon>
        <taxon>Blautia</taxon>
    </lineage>
</organism>
<evidence type="ECO:0000259" key="1">
    <source>
        <dbReference type="Pfam" id="PF00248"/>
    </source>
</evidence>
<dbReference type="Proteomes" id="UP000437824">
    <property type="component" value="Unassembled WGS sequence"/>
</dbReference>
<name>A0A844GP63_9FIRM</name>
<gene>
    <name evidence="2" type="ORF">GKZ57_14805</name>
</gene>
<protein>
    <recommendedName>
        <fullName evidence="1">NADP-dependent oxidoreductase domain-containing protein</fullName>
    </recommendedName>
</protein>
<accession>A0A844GP63</accession>
<sequence length="77" mass="9045">MDRIKKDFGFGCVRLPMLESGEVDKEQTCKMVDTFLENGFNYFDTVHGYLDGKSEIAIKDCLSSRYKREESLRFRCF</sequence>
<proteinExistence type="predicted"/>
<dbReference type="AlphaFoldDB" id="A0A844GP63"/>
<feature type="domain" description="NADP-dependent oxidoreductase" evidence="1">
    <location>
        <begin position="9"/>
        <end position="70"/>
    </location>
</feature>
<dbReference type="InterPro" id="IPR036812">
    <property type="entry name" value="NAD(P)_OxRdtase_dom_sf"/>
</dbReference>
<dbReference type="EMBL" id="WMBC01000015">
    <property type="protein sequence ID" value="MTD62471.1"/>
    <property type="molecule type" value="Genomic_DNA"/>
</dbReference>